<name>A0A1H5TPJ3_9FLAO</name>
<evidence type="ECO:0000313" key="3">
    <source>
        <dbReference type="Proteomes" id="UP000236738"/>
    </source>
</evidence>
<dbReference type="AlphaFoldDB" id="A0A1H5TPJ3"/>
<feature type="signal peptide" evidence="1">
    <location>
        <begin position="1"/>
        <end position="19"/>
    </location>
</feature>
<dbReference type="Proteomes" id="UP000236738">
    <property type="component" value="Unassembled WGS sequence"/>
</dbReference>
<keyword evidence="1" id="KW-0732">Signal</keyword>
<dbReference type="OrthoDB" id="1376102at2"/>
<organism evidence="2 3">
    <name type="scientific">Halpernia humi</name>
    <dbReference type="NCBI Taxonomy" id="493375"/>
    <lineage>
        <taxon>Bacteria</taxon>
        <taxon>Pseudomonadati</taxon>
        <taxon>Bacteroidota</taxon>
        <taxon>Flavobacteriia</taxon>
        <taxon>Flavobacteriales</taxon>
        <taxon>Weeksellaceae</taxon>
        <taxon>Chryseobacterium group</taxon>
        <taxon>Halpernia</taxon>
    </lineage>
</organism>
<dbReference type="RefSeq" id="WP_103912537.1">
    <property type="nucleotide sequence ID" value="NZ_FNUS01000001.1"/>
</dbReference>
<feature type="chain" id="PRO_5009285264" evidence="1">
    <location>
        <begin position="20"/>
        <end position="280"/>
    </location>
</feature>
<reference evidence="3" key="1">
    <citation type="submission" date="2016-10" db="EMBL/GenBank/DDBJ databases">
        <authorList>
            <person name="Varghese N."/>
            <person name="Submissions S."/>
        </authorList>
    </citation>
    <scope>NUCLEOTIDE SEQUENCE [LARGE SCALE GENOMIC DNA]</scope>
    <source>
        <strain evidence="3">DSM 21580</strain>
    </source>
</reference>
<keyword evidence="3" id="KW-1185">Reference proteome</keyword>
<gene>
    <name evidence="2" type="ORF">SAMN05421847_0519</name>
</gene>
<evidence type="ECO:0000256" key="1">
    <source>
        <dbReference type="SAM" id="SignalP"/>
    </source>
</evidence>
<sequence>MKKKYTFLLFFILAFALKAQESVIFKMQFLAGKKYELRTISNSNFTMNFEAKKEVLDAIKKQITLPMISKTNMEIVADINTGKEIENKIPFVIDYKKVHTLKNIGGKEMNPTNPIEGSRLFGYYENGLHMKIDSIKSKIMDKKTKEYLIKTVQNITNNIKFPDYALKVGDTFKQKIPMKIPIEGIGNISLILDTNYKLMEIKNNIAYFDTIINFTLGSDIPQFTVTSTGNGTGKVEYNILNTITQKNITNYNLLLNVANKDFKIKANIDADSSYNLKILN</sequence>
<proteinExistence type="predicted"/>
<accession>A0A1H5TPJ3</accession>
<evidence type="ECO:0000313" key="2">
    <source>
        <dbReference type="EMBL" id="SEF63937.1"/>
    </source>
</evidence>
<protein>
    <submittedName>
        <fullName evidence="2">Uncharacterized protein</fullName>
    </submittedName>
</protein>
<dbReference type="EMBL" id="FNUS01000001">
    <property type="protein sequence ID" value="SEF63937.1"/>
    <property type="molecule type" value="Genomic_DNA"/>
</dbReference>